<dbReference type="GO" id="GO:0061630">
    <property type="term" value="F:ubiquitin protein ligase activity"/>
    <property type="evidence" value="ECO:0007669"/>
    <property type="project" value="TreeGrafter"/>
</dbReference>
<dbReference type="Proteomes" id="UP000270094">
    <property type="component" value="Unassembled WGS sequence"/>
</dbReference>
<accession>A0A3P7IYD0</accession>
<dbReference type="Gene3D" id="2.60.120.260">
    <property type="entry name" value="Galactose-binding domain-like"/>
    <property type="match status" value="1"/>
</dbReference>
<feature type="domain" description="DOC" evidence="1">
    <location>
        <begin position="158"/>
        <end position="271"/>
    </location>
</feature>
<evidence type="ECO:0000313" key="3">
    <source>
        <dbReference type="Proteomes" id="UP000270094"/>
    </source>
</evidence>
<dbReference type="GO" id="GO:0005886">
    <property type="term" value="C:plasma membrane"/>
    <property type="evidence" value="ECO:0007669"/>
    <property type="project" value="TreeGrafter"/>
</dbReference>
<evidence type="ECO:0000259" key="1">
    <source>
        <dbReference type="PROSITE" id="PS51284"/>
    </source>
</evidence>
<dbReference type="InterPro" id="IPR004939">
    <property type="entry name" value="APC_su10/DOC_dom"/>
</dbReference>
<dbReference type="GO" id="GO:0005634">
    <property type="term" value="C:nucleus"/>
    <property type="evidence" value="ECO:0007669"/>
    <property type="project" value="TreeGrafter"/>
</dbReference>
<dbReference type="InterPro" id="IPR008979">
    <property type="entry name" value="Galactose-bd-like_sf"/>
</dbReference>
<keyword evidence="3" id="KW-1185">Reference proteome</keyword>
<name>A0A3P7IYD0_STRVU</name>
<dbReference type="AlphaFoldDB" id="A0A3P7IYD0"/>
<dbReference type="GO" id="GO:0008582">
    <property type="term" value="P:regulation of synaptic assembly at neuromuscular junction"/>
    <property type="evidence" value="ECO:0007669"/>
    <property type="project" value="TreeGrafter"/>
</dbReference>
<dbReference type="EMBL" id="UYYB01017136">
    <property type="protein sequence ID" value="VDM70684.1"/>
    <property type="molecule type" value="Genomic_DNA"/>
</dbReference>
<dbReference type="GO" id="GO:0007411">
    <property type="term" value="P:axon guidance"/>
    <property type="evidence" value="ECO:0007669"/>
    <property type="project" value="TreeGrafter"/>
</dbReference>
<dbReference type="PROSITE" id="PS51284">
    <property type="entry name" value="DOC"/>
    <property type="match status" value="1"/>
</dbReference>
<feature type="non-terminal residue" evidence="2">
    <location>
        <position position="271"/>
    </location>
</feature>
<protein>
    <recommendedName>
        <fullName evidence="1">DOC domain-containing protein</fullName>
    </recommendedName>
</protein>
<evidence type="ECO:0000313" key="2">
    <source>
        <dbReference type="EMBL" id="VDM70684.1"/>
    </source>
</evidence>
<dbReference type="SMART" id="SM01337">
    <property type="entry name" value="APC10"/>
    <property type="match status" value="1"/>
</dbReference>
<reference evidence="2 3" key="1">
    <citation type="submission" date="2018-11" db="EMBL/GenBank/DDBJ databases">
        <authorList>
            <consortium name="Pathogen Informatics"/>
        </authorList>
    </citation>
    <scope>NUCLEOTIDE SEQUENCE [LARGE SCALE GENOMIC DNA]</scope>
</reference>
<sequence>FTIYFIHLRLRAACEQSIIRAVGFSHAFRVWNWLLRLVSSETSVSDIILQYLAALSSYNSLSDLIPSQPVRVLPHPWRLCFLAGPLAAKMVQHLHAFLYTIAVILQSSGVDARLRSLCFKAWTIQLTAHEQELLILTCNILGTVGGVLSEPSVSENWITDSADRSMAQKAGDRVDVKETRDITNHIRIEASSRQAMVVCLTDGSPETFWESGEEDKSRSRTLNVTFENCSPILLCLFIDNSRDEACRTSQVLFRAAVSDGSRRDLMSKNLD</sequence>
<feature type="non-terminal residue" evidence="2">
    <location>
        <position position="1"/>
    </location>
</feature>
<gene>
    <name evidence="2" type="ORF">SVUK_LOCUS5682</name>
</gene>
<dbReference type="OrthoDB" id="5818264at2759"/>
<dbReference type="PANTHER" id="PTHR45943">
    <property type="entry name" value="E3 UBIQUITIN-PROTEIN LIGASE MYCBP2"/>
    <property type="match status" value="1"/>
</dbReference>
<dbReference type="SUPFAM" id="SSF49785">
    <property type="entry name" value="Galactose-binding domain-like"/>
    <property type="match status" value="1"/>
</dbReference>
<proteinExistence type="predicted"/>
<dbReference type="PANTHER" id="PTHR45943:SF1">
    <property type="entry name" value="E3 UBIQUITIN-PROTEIN LIGASE MYCBP2"/>
    <property type="match status" value="1"/>
</dbReference>
<organism evidence="2 3">
    <name type="scientific">Strongylus vulgaris</name>
    <name type="common">Blood worm</name>
    <dbReference type="NCBI Taxonomy" id="40348"/>
    <lineage>
        <taxon>Eukaryota</taxon>
        <taxon>Metazoa</taxon>
        <taxon>Ecdysozoa</taxon>
        <taxon>Nematoda</taxon>
        <taxon>Chromadorea</taxon>
        <taxon>Rhabditida</taxon>
        <taxon>Rhabditina</taxon>
        <taxon>Rhabditomorpha</taxon>
        <taxon>Strongyloidea</taxon>
        <taxon>Strongylidae</taxon>
        <taxon>Strongylus</taxon>
    </lineage>
</organism>